<evidence type="ECO:0000256" key="2">
    <source>
        <dbReference type="ARBA" id="ARBA00022801"/>
    </source>
</evidence>
<gene>
    <name evidence="5" type="ORF">UT34_C0001G0143</name>
</gene>
<accession>A0A0G0MSI9</accession>
<dbReference type="PATRIC" id="fig|1619100.3.peg.144"/>
<dbReference type="Pfam" id="PF00232">
    <property type="entry name" value="Glyco_hydro_1"/>
    <property type="match status" value="2"/>
</dbReference>
<evidence type="ECO:0000256" key="3">
    <source>
        <dbReference type="ARBA" id="ARBA00023295"/>
    </source>
</evidence>
<reference evidence="5 6" key="1">
    <citation type="journal article" date="2015" name="Nature">
        <title>rRNA introns, odd ribosomes, and small enigmatic genomes across a large radiation of phyla.</title>
        <authorList>
            <person name="Brown C.T."/>
            <person name="Hug L.A."/>
            <person name="Thomas B.C."/>
            <person name="Sharon I."/>
            <person name="Castelle C.J."/>
            <person name="Singh A."/>
            <person name="Wilkins M.J."/>
            <person name="Williams K.H."/>
            <person name="Banfield J.F."/>
        </authorList>
    </citation>
    <scope>NUCLEOTIDE SEQUENCE [LARGE SCALE GENOMIC DNA]</scope>
</reference>
<sequence>MQKIYRFPTNFLWGASTAAHQIEGDCTNDWSVWEKKNAQRLAKQAIRIYRHLPKWDRLKEQAQNPANYISGKSIDGYNRYREDMNLLKDIGLNSYRFSIEWSRIEPEEGAYDEKEIQHYLEQLEYIKSKGIATVVTIWHWTIPTWLANKKGVLYPNFQKSFVAFATLLAKRLGKYVDYWITLNEPDVYTMQSYLQGFRPPRKKNFLKTLYIYFILLPNVHNETYDAIKEVLPKSKISLSKQFVGYTAIGNTFENRLIVLLAQFFTNDLFMNRVKSHLDFVGINHYFTTRINLFRVKTLLFKSALNEFKYLDPQNRIYSDFGWELYPKSLYLALKDLRKYKLPVMITEHGLADSEDIYRKWFIKDSLKYLAKAMNEGVNVIGYHHWSLLDNFEWDQGFWPQFGLIAVNRKTMERKIRKSAFTYGNIARKNTINLPEHEDEK</sequence>
<evidence type="ECO:0000313" key="5">
    <source>
        <dbReference type="EMBL" id="KKR06103.1"/>
    </source>
</evidence>
<comment type="similarity">
    <text evidence="1 4">Belongs to the glycosyl hydrolase 1 family.</text>
</comment>
<protein>
    <submittedName>
        <fullName evidence="5">Beta-glucosidase</fullName>
    </submittedName>
</protein>
<evidence type="ECO:0000256" key="4">
    <source>
        <dbReference type="RuleBase" id="RU003690"/>
    </source>
</evidence>
<dbReference type="PANTHER" id="PTHR10353:SF209">
    <property type="entry name" value="GALACTOLIPID GALACTOSYLTRANSFERASE SFR2, CHLOROPLASTIC"/>
    <property type="match status" value="1"/>
</dbReference>
<dbReference type="InterPro" id="IPR017853">
    <property type="entry name" value="GH"/>
</dbReference>
<dbReference type="InterPro" id="IPR001360">
    <property type="entry name" value="Glyco_hydro_1"/>
</dbReference>
<organism evidence="5 6">
    <name type="scientific">candidate division WS6 bacterium GW2011_GWF2_39_15</name>
    <dbReference type="NCBI Taxonomy" id="1619100"/>
    <lineage>
        <taxon>Bacteria</taxon>
        <taxon>Candidatus Dojkabacteria</taxon>
    </lineage>
</organism>
<dbReference type="AlphaFoldDB" id="A0A0G0MSI9"/>
<dbReference type="GO" id="GO:0008422">
    <property type="term" value="F:beta-glucosidase activity"/>
    <property type="evidence" value="ECO:0007669"/>
    <property type="project" value="TreeGrafter"/>
</dbReference>
<keyword evidence="2" id="KW-0378">Hydrolase</keyword>
<keyword evidence="3" id="KW-0326">Glycosidase</keyword>
<dbReference type="STRING" id="1619100.UT34_C0001G0143"/>
<proteinExistence type="inferred from homology"/>
<dbReference type="Gene3D" id="3.20.20.80">
    <property type="entry name" value="Glycosidases"/>
    <property type="match status" value="1"/>
</dbReference>
<dbReference type="Proteomes" id="UP000034799">
    <property type="component" value="Unassembled WGS sequence"/>
</dbReference>
<dbReference type="SUPFAM" id="SSF51445">
    <property type="entry name" value="(Trans)glycosidases"/>
    <property type="match status" value="1"/>
</dbReference>
<evidence type="ECO:0000313" key="6">
    <source>
        <dbReference type="Proteomes" id="UP000034799"/>
    </source>
</evidence>
<evidence type="ECO:0000256" key="1">
    <source>
        <dbReference type="ARBA" id="ARBA00010838"/>
    </source>
</evidence>
<dbReference type="EMBL" id="LBWK01000001">
    <property type="protein sequence ID" value="KKR06103.1"/>
    <property type="molecule type" value="Genomic_DNA"/>
</dbReference>
<dbReference type="PANTHER" id="PTHR10353">
    <property type="entry name" value="GLYCOSYL HYDROLASE"/>
    <property type="match status" value="1"/>
</dbReference>
<dbReference type="PRINTS" id="PR00131">
    <property type="entry name" value="GLHYDRLASE1"/>
</dbReference>
<name>A0A0G0MSI9_9BACT</name>
<dbReference type="GO" id="GO:0005975">
    <property type="term" value="P:carbohydrate metabolic process"/>
    <property type="evidence" value="ECO:0007669"/>
    <property type="project" value="InterPro"/>
</dbReference>
<comment type="caution">
    <text evidence="5">The sequence shown here is derived from an EMBL/GenBank/DDBJ whole genome shotgun (WGS) entry which is preliminary data.</text>
</comment>